<organism evidence="1 2">
    <name type="scientific">Galbibacter orientalis DSM 19592</name>
    <dbReference type="NCBI Taxonomy" id="926559"/>
    <lineage>
        <taxon>Bacteria</taxon>
        <taxon>Pseudomonadati</taxon>
        <taxon>Bacteroidota</taxon>
        <taxon>Flavobacteriia</taxon>
        <taxon>Flavobacteriales</taxon>
        <taxon>Flavobacteriaceae</taxon>
        <taxon>Galbibacter</taxon>
    </lineage>
</organism>
<evidence type="ECO:0000313" key="1">
    <source>
        <dbReference type="EMBL" id="EIJ40445.1"/>
    </source>
</evidence>
<name>I3CA02_9FLAO</name>
<sequence>MTHTTSYLDVFQCVNSKTTHSVGKIKYLIENDDLSASDELYRFLNEIEDIFRRNQLSEFTAIATYRIQLLASRWALDQRIPQKRFQLDKASALIPNITKTVSNALKPIENKINTARKIIQELVCMAYDSNMIHYQEKINFADFSNGLLTLFLTHDSFKEKATLVSKSLSKNDIIILISEEIHQKEKISPSEKSLF</sequence>
<dbReference type="AlphaFoldDB" id="I3CA02"/>
<proteinExistence type="predicted"/>
<gene>
    <name evidence="1" type="ORF">JoomaDRAFT_3505</name>
</gene>
<protein>
    <submittedName>
        <fullName evidence="1">Uncharacterized protein</fullName>
    </submittedName>
</protein>
<accession>I3CA02</accession>
<dbReference type="Proteomes" id="UP000004690">
    <property type="component" value="Unassembled WGS sequence"/>
</dbReference>
<dbReference type="EMBL" id="JH651379">
    <property type="protein sequence ID" value="EIJ40445.1"/>
    <property type="molecule type" value="Genomic_DNA"/>
</dbReference>
<dbReference type="HOGENOM" id="CLU_1394722_0_0_10"/>
<evidence type="ECO:0000313" key="2">
    <source>
        <dbReference type="Proteomes" id="UP000004690"/>
    </source>
</evidence>
<keyword evidence="2" id="KW-1185">Reference proteome</keyword>
<dbReference type="OrthoDB" id="1444474at2"/>
<dbReference type="RefSeq" id="WP_008614722.1">
    <property type="nucleotide sequence ID" value="NZ_JH651379.1"/>
</dbReference>
<reference evidence="1 2" key="1">
    <citation type="submission" date="2012-02" db="EMBL/GenBank/DDBJ databases">
        <title>Improved High-Quality Draft genome of Joostella marina DSM 19592.</title>
        <authorList>
            <consortium name="US DOE Joint Genome Institute (JGI-PGF)"/>
            <person name="Lucas S."/>
            <person name="Copeland A."/>
            <person name="Lapidus A."/>
            <person name="Bruce D."/>
            <person name="Goodwin L."/>
            <person name="Pitluck S."/>
            <person name="Peters L."/>
            <person name="Chertkov O."/>
            <person name="Ovchinnikova G."/>
            <person name="Kyrpides N."/>
            <person name="Mavromatis K."/>
            <person name="Detter J.C."/>
            <person name="Han C."/>
            <person name="Land M."/>
            <person name="Hauser L."/>
            <person name="Markowitz V."/>
            <person name="Cheng J.-F."/>
            <person name="Hugenholtz P."/>
            <person name="Woyke T."/>
            <person name="Wu D."/>
            <person name="Tindall B."/>
            <person name="Brambilla E."/>
            <person name="Klenk H.-P."/>
            <person name="Eisen J.A."/>
        </authorList>
    </citation>
    <scope>NUCLEOTIDE SEQUENCE [LARGE SCALE GENOMIC DNA]</scope>
    <source>
        <strain evidence="1 2">DSM 19592</strain>
    </source>
</reference>
<dbReference type="eggNOG" id="ENOG5033KGB">
    <property type="taxonomic scope" value="Bacteria"/>
</dbReference>